<keyword evidence="2" id="KW-1185">Reference proteome</keyword>
<comment type="caution">
    <text evidence="1">The sequence shown here is derived from an EMBL/GenBank/DDBJ whole genome shotgun (WGS) entry which is preliminary data.</text>
</comment>
<reference evidence="1" key="1">
    <citation type="submission" date="2024-02" db="EMBL/GenBank/DDBJ databases">
        <title>Metagenome Assembled Genome of Zalaria obscura JY119.</title>
        <authorList>
            <person name="Vighnesh L."/>
            <person name="Jagadeeshwari U."/>
            <person name="Venkata Ramana C."/>
            <person name="Sasikala C."/>
        </authorList>
    </citation>
    <scope>NUCLEOTIDE SEQUENCE</scope>
    <source>
        <strain evidence="1">JY119</strain>
    </source>
</reference>
<protein>
    <submittedName>
        <fullName evidence="1">Uncharacterized protein</fullName>
    </submittedName>
</protein>
<evidence type="ECO:0000313" key="1">
    <source>
        <dbReference type="EMBL" id="KAK8215234.1"/>
    </source>
</evidence>
<evidence type="ECO:0000313" key="2">
    <source>
        <dbReference type="Proteomes" id="UP001320706"/>
    </source>
</evidence>
<sequence length="526" mass="57459">MSTNPSPVSIPETSLWANRKCLLICCAVATANMQYGFDSAAVGALQAMPGFLKVFGYPDPTAALGYGIDSTVQQLITSLLTLGSFLSSLFAGAFATWLGRRQGLWVACALNAVACAIQIATTNKGVLYFGRLLLGFANGFLVTFSNVYTAEASPAHLRGVMVALFAYWVNIGSIVGSVVDNYTATRLDRGSYQIPIGCLYIVPAFLGVALFFVPESPRWLLHRGRETAARAALETLRGASTEPQYIALEWAEMLRGVEEEKATAKSVGFLDMFRGVDRRRTLLCYGMIGCQTASGVWFLIAYQTYFMSVAGVAQPFKFSIMNTCIGFLGVNCGMYAIRRLFGRRSILILGAGVCGLCQLATAISWSIVPNSKMSGNIILGFLAVFYFFYNGCVGAASYPVATELVSSRLRAWTVGTATSLGYILAWLCSFCTPYFINPEKLNWGAQYGYIWAASNGLCVLFFWFFMPEMKGRSLEELDEIFMAKTPARKFKGYQCVILEEAAHDVETHKGGFAEKVERVDTAETAD</sequence>
<name>A0ACC3SIU2_9PEZI</name>
<dbReference type="Proteomes" id="UP001320706">
    <property type="component" value="Unassembled WGS sequence"/>
</dbReference>
<accession>A0ACC3SIU2</accession>
<gene>
    <name evidence="1" type="ORF">M8818_002246</name>
</gene>
<dbReference type="EMBL" id="JAMKPW020000009">
    <property type="protein sequence ID" value="KAK8215234.1"/>
    <property type="molecule type" value="Genomic_DNA"/>
</dbReference>
<organism evidence="1 2">
    <name type="scientific">Zalaria obscura</name>
    <dbReference type="NCBI Taxonomy" id="2024903"/>
    <lineage>
        <taxon>Eukaryota</taxon>
        <taxon>Fungi</taxon>
        <taxon>Dikarya</taxon>
        <taxon>Ascomycota</taxon>
        <taxon>Pezizomycotina</taxon>
        <taxon>Dothideomycetes</taxon>
        <taxon>Dothideomycetidae</taxon>
        <taxon>Dothideales</taxon>
        <taxon>Zalariaceae</taxon>
        <taxon>Zalaria</taxon>
    </lineage>
</organism>
<proteinExistence type="predicted"/>